<keyword evidence="1" id="KW-0596">Phosphopantetheine</keyword>
<comment type="caution">
    <text evidence="6">The sequence shown here is derived from an EMBL/GenBank/DDBJ whole genome shotgun (WGS) entry which is preliminary data.</text>
</comment>
<dbReference type="Gene3D" id="3.40.47.10">
    <property type="match status" value="1"/>
</dbReference>
<sequence>MNAGDVPGVEPIAVIGMAGRFPGAGGSLAALWADLRAGVESVTRFGVPDLVAAGVPAALAADPDYVPAAAVIDGAELFDAAFFGYSPREAEITDPQHRVFLECAWAAFEDAGHDPRRFPGAAGVFAGAFLNKYLPQNLSQDPGFLASPYALLARVYNDKDFLATRVAYLLNLRGPAMTVQTACSTGLVAVHLACQSLWAYESDAALAGGVCLNVPLHAGYQTVDGGMFSPEGHCRPFDARARGTVPGYGAGAVLLRRLSDAVADRDHIRALIVGTAVNNDGSSKVGFTAPSVDAQAEVIMAAQAVAGVSPDSIGYVEAHGTGTQVGDPIEVAALSAAFAGATRRRFCALGSIKANIGHLDAAAGVAGLIRATLALEHREIPPNANFTEPNPELKLDGSPFYVPSEVTAWPPGPHPRRAGVTSLGIGGTNAHAVLQEAPAPPPPGPDRPWQLLPLSARDRTALASAADRLAGHLEDHPHARLADIAYTLQDGRHHFAERRFVVCRDTADAVTALRGRAASDAPALADPAQVVFMFPGGGTQHPDMGAELYDHEPVFRSEVDTAADLLAGRLGIDLRRFLFPSRFGGDGLDRDDVRFVLAGIFVIEYALARLWMSWGVAPLAMAGHSLGEYVAACLSGVFSLPDALELTVARGEIFARAPHGRMLAVALGEDDVTPLLGTRLSLAAVNAPALTLVSGPGDDVEALADRLDALGIDHRRVSIQLASHSWLMDPYLDEFRDRVARLSPRPPRIPFVSGVTGTWIRPGEATDPGYWSAHLRRPVRFADAIREASAAPGRVLLEVGPGHTLTTLARAQRIAPPPIAVPAMRHPRDTRSDHACMLTAAGTLWQAGVVLDWRALHGAAAPRRTPLPGYPFQRSRHWIGPGAPVTDPPAAPPDDPADRFAAPGTPREQMVAGLWAELLGVTRIGADDDFFALGGNSLMVTQLLRRLRQAGLPTLHPRDMFAAPTVAGLAAVLDDLTGGGHGDIGAVDLTAEVRLDESISAAHLPPRPAGPPRTVLLTGATGFLGLFLAAELLRRTPATVLCLVRAADPESGTARIRAHLTGSGLPVTGLERIVGVPGDLARPLLGLTRERFDELAAGVDAIYHAGAWVNFARPYRTLRDTNVGGVEELLRLATRTRLIPVHHVSTMAVLAGAFQDGVAEVLEDDPLPPPTGHDTGYSESKWVAEGVAHLARARGVPVSVYRPGVVLADSITGIMNAEDYLTKMVQGCVQLGVAPLRDYDQIYGTADHVARTVVALSLAAPDAGRTYHTVAERPLPWNRLFDAVRAFGYPVTSVPYRQWHDTLRAAVDRGEPNALAGLVDSLAVPGDRHTARVDRRNLLATAPGDEPVLDDAYFATMLRYGVRRGWLPPPPEGCR</sequence>
<dbReference type="CDD" id="cd00833">
    <property type="entry name" value="PKS"/>
    <property type="match status" value="1"/>
</dbReference>
<dbReference type="InterPro" id="IPR009081">
    <property type="entry name" value="PP-bd_ACP"/>
</dbReference>
<dbReference type="PANTHER" id="PTHR43775">
    <property type="entry name" value="FATTY ACID SYNTHASE"/>
    <property type="match status" value="1"/>
</dbReference>
<dbReference type="RefSeq" id="WP_306828873.1">
    <property type="nucleotide sequence ID" value="NZ_JAUSRA010000001.1"/>
</dbReference>
<dbReference type="Gene3D" id="1.10.1200.10">
    <property type="entry name" value="ACP-like"/>
    <property type="match status" value="1"/>
</dbReference>
<dbReference type="EMBL" id="JAUSRA010000001">
    <property type="protein sequence ID" value="MDP9793791.1"/>
    <property type="molecule type" value="Genomic_DNA"/>
</dbReference>
<keyword evidence="2" id="KW-0597">Phosphoprotein</keyword>
<accession>A0ABT9MRY5</accession>
<dbReference type="InterPro" id="IPR001227">
    <property type="entry name" value="Ac_transferase_dom_sf"/>
</dbReference>
<dbReference type="Gene3D" id="3.40.366.10">
    <property type="entry name" value="Malonyl-Coenzyme A Acyl Carrier Protein, domain 2"/>
    <property type="match status" value="1"/>
</dbReference>
<dbReference type="InterPro" id="IPR016035">
    <property type="entry name" value="Acyl_Trfase/lysoPLipase"/>
</dbReference>
<dbReference type="InterPro" id="IPR020806">
    <property type="entry name" value="PKS_PP-bd"/>
</dbReference>
<dbReference type="SUPFAM" id="SSF51735">
    <property type="entry name" value="NAD(P)-binding Rossmann-fold domains"/>
    <property type="match status" value="1"/>
</dbReference>
<dbReference type="InterPro" id="IPR050091">
    <property type="entry name" value="PKS_NRPS_Biosynth_Enz"/>
</dbReference>
<reference evidence="6 7" key="1">
    <citation type="submission" date="2023-07" db="EMBL/GenBank/DDBJ databases">
        <title>Sequencing the genomes of 1000 actinobacteria strains.</title>
        <authorList>
            <person name="Klenk H.-P."/>
        </authorList>
    </citation>
    <scope>NUCLEOTIDE SEQUENCE [LARGE SCALE GENOMIC DNA]</scope>
    <source>
        <strain evidence="6 7">DSM 44710</strain>
    </source>
</reference>
<dbReference type="Gene3D" id="3.30.70.250">
    <property type="entry name" value="Malonyl-CoA ACP transacylase, ACP-binding"/>
    <property type="match status" value="1"/>
</dbReference>
<keyword evidence="7" id="KW-1185">Reference proteome</keyword>
<dbReference type="InterPro" id="IPR014043">
    <property type="entry name" value="Acyl_transferase_dom"/>
</dbReference>
<dbReference type="NCBIfam" id="TIGR01746">
    <property type="entry name" value="Thioester-redct"/>
    <property type="match status" value="1"/>
</dbReference>
<dbReference type="Pfam" id="PF02801">
    <property type="entry name" value="Ketoacyl-synt_C"/>
    <property type="match status" value="1"/>
</dbReference>
<dbReference type="Gene3D" id="3.30.70.3290">
    <property type="match status" value="1"/>
</dbReference>
<dbReference type="Pfam" id="PF00698">
    <property type="entry name" value="Acyl_transf_1"/>
    <property type="match status" value="1"/>
</dbReference>
<organism evidence="6 7">
    <name type="scientific">Catenuloplanes nepalensis</name>
    <dbReference type="NCBI Taxonomy" id="587533"/>
    <lineage>
        <taxon>Bacteria</taxon>
        <taxon>Bacillati</taxon>
        <taxon>Actinomycetota</taxon>
        <taxon>Actinomycetes</taxon>
        <taxon>Micromonosporales</taxon>
        <taxon>Micromonosporaceae</taxon>
        <taxon>Catenuloplanes</taxon>
    </lineage>
</organism>
<dbReference type="CDD" id="cd05235">
    <property type="entry name" value="SDR_e1"/>
    <property type="match status" value="1"/>
</dbReference>
<evidence type="ECO:0000313" key="7">
    <source>
        <dbReference type="Proteomes" id="UP001240984"/>
    </source>
</evidence>
<dbReference type="InterPro" id="IPR036736">
    <property type="entry name" value="ACP-like_sf"/>
</dbReference>
<dbReference type="Proteomes" id="UP001240984">
    <property type="component" value="Unassembled WGS sequence"/>
</dbReference>
<dbReference type="InterPro" id="IPR020841">
    <property type="entry name" value="PKS_Beta-ketoAc_synthase_dom"/>
</dbReference>
<protein>
    <submittedName>
        <fullName evidence="6">Thioester reductase-like protein</fullName>
    </submittedName>
</protein>
<dbReference type="Pfam" id="PF00109">
    <property type="entry name" value="ketoacyl-synt"/>
    <property type="match status" value="1"/>
</dbReference>
<dbReference type="SUPFAM" id="SSF55048">
    <property type="entry name" value="Probable ACP-binding domain of malonyl-CoA ACP transacylase"/>
    <property type="match status" value="1"/>
</dbReference>
<dbReference type="SUPFAM" id="SSF53901">
    <property type="entry name" value="Thiolase-like"/>
    <property type="match status" value="1"/>
</dbReference>
<dbReference type="PROSITE" id="PS00012">
    <property type="entry name" value="PHOSPHOPANTETHEINE"/>
    <property type="match status" value="1"/>
</dbReference>
<evidence type="ECO:0000259" key="4">
    <source>
        <dbReference type="PROSITE" id="PS50075"/>
    </source>
</evidence>
<evidence type="ECO:0000256" key="3">
    <source>
        <dbReference type="ARBA" id="ARBA00022679"/>
    </source>
</evidence>
<dbReference type="SMART" id="SM00825">
    <property type="entry name" value="PKS_KS"/>
    <property type="match status" value="1"/>
</dbReference>
<dbReference type="PANTHER" id="PTHR43775:SF37">
    <property type="entry name" value="SI:DKEY-61P9.11"/>
    <property type="match status" value="1"/>
</dbReference>
<evidence type="ECO:0000259" key="5">
    <source>
        <dbReference type="PROSITE" id="PS52004"/>
    </source>
</evidence>
<dbReference type="SUPFAM" id="SSF47336">
    <property type="entry name" value="ACP-like"/>
    <property type="match status" value="1"/>
</dbReference>
<evidence type="ECO:0000256" key="2">
    <source>
        <dbReference type="ARBA" id="ARBA00022553"/>
    </source>
</evidence>
<gene>
    <name evidence="6" type="ORF">J2S43_002303</name>
</gene>
<dbReference type="Gene3D" id="3.40.50.720">
    <property type="entry name" value="NAD(P)-binding Rossmann-like Domain"/>
    <property type="match status" value="1"/>
</dbReference>
<proteinExistence type="predicted"/>
<dbReference type="InterPro" id="IPR014031">
    <property type="entry name" value="Ketoacyl_synth_C"/>
</dbReference>
<dbReference type="InterPro" id="IPR016039">
    <property type="entry name" value="Thiolase-like"/>
</dbReference>
<keyword evidence="3" id="KW-0808">Transferase</keyword>
<dbReference type="InterPro" id="IPR006162">
    <property type="entry name" value="Ppantetheine_attach_site"/>
</dbReference>
<feature type="domain" description="Ketosynthase family 3 (KS3)" evidence="5">
    <location>
        <begin position="9"/>
        <end position="436"/>
    </location>
</feature>
<dbReference type="InterPro" id="IPR013120">
    <property type="entry name" value="FAR_NAD-bd"/>
</dbReference>
<dbReference type="Pfam" id="PF22621">
    <property type="entry name" value="CurL-like_PKS_C"/>
    <property type="match status" value="1"/>
</dbReference>
<dbReference type="SUPFAM" id="SSF52151">
    <property type="entry name" value="FabD/lysophospholipase-like"/>
    <property type="match status" value="1"/>
</dbReference>
<name>A0ABT9MRY5_9ACTN</name>
<dbReference type="SMART" id="SM00827">
    <property type="entry name" value="PKS_AT"/>
    <property type="match status" value="1"/>
</dbReference>
<dbReference type="Pfam" id="PF00550">
    <property type="entry name" value="PP-binding"/>
    <property type="match status" value="1"/>
</dbReference>
<dbReference type="SMART" id="SM00823">
    <property type="entry name" value="PKS_PP"/>
    <property type="match status" value="1"/>
</dbReference>
<dbReference type="InterPro" id="IPR016036">
    <property type="entry name" value="Malonyl_transacylase_ACP-bd"/>
</dbReference>
<dbReference type="InterPro" id="IPR018201">
    <property type="entry name" value="Ketoacyl_synth_AS"/>
</dbReference>
<feature type="domain" description="Carrier" evidence="4">
    <location>
        <begin position="902"/>
        <end position="977"/>
    </location>
</feature>
<evidence type="ECO:0000256" key="1">
    <source>
        <dbReference type="ARBA" id="ARBA00022450"/>
    </source>
</evidence>
<dbReference type="PROSITE" id="PS50075">
    <property type="entry name" value="CARRIER"/>
    <property type="match status" value="1"/>
</dbReference>
<dbReference type="InterPro" id="IPR036291">
    <property type="entry name" value="NAD(P)-bd_dom_sf"/>
</dbReference>
<dbReference type="InterPro" id="IPR014030">
    <property type="entry name" value="Ketoacyl_synth_N"/>
</dbReference>
<dbReference type="PROSITE" id="PS52004">
    <property type="entry name" value="KS3_2"/>
    <property type="match status" value="1"/>
</dbReference>
<dbReference type="PROSITE" id="PS00606">
    <property type="entry name" value="KS3_1"/>
    <property type="match status" value="1"/>
</dbReference>
<dbReference type="InterPro" id="IPR010080">
    <property type="entry name" value="Thioester_reductase-like_dom"/>
</dbReference>
<evidence type="ECO:0000313" key="6">
    <source>
        <dbReference type="EMBL" id="MDP9793791.1"/>
    </source>
</evidence>
<dbReference type="Pfam" id="PF07993">
    <property type="entry name" value="NAD_binding_4"/>
    <property type="match status" value="1"/>
</dbReference>